<proteinExistence type="predicted"/>
<organism evidence="3 4">
    <name type="scientific">Candidatus Fimadaptatus faecigallinarum</name>
    <dbReference type="NCBI Taxonomy" id="2840814"/>
    <lineage>
        <taxon>Bacteria</taxon>
        <taxon>Bacillati</taxon>
        <taxon>Bacillota</taxon>
        <taxon>Clostridia</taxon>
        <taxon>Eubacteriales</taxon>
        <taxon>Candidatus Fimadaptatus</taxon>
    </lineage>
</organism>
<dbReference type="Pfam" id="PF04324">
    <property type="entry name" value="Fer2_BFD"/>
    <property type="match status" value="1"/>
</dbReference>
<comment type="caution">
    <text evidence="3">The sequence shown here is derived from an EMBL/GenBank/DDBJ whole genome shotgun (WGS) entry which is preliminary data.</text>
</comment>
<dbReference type="InterPro" id="IPR006076">
    <property type="entry name" value="FAD-dep_OxRdtase"/>
</dbReference>
<dbReference type="Gene3D" id="3.50.50.60">
    <property type="entry name" value="FAD/NAD(P)-binding domain"/>
    <property type="match status" value="1"/>
</dbReference>
<dbReference type="InterPro" id="IPR036188">
    <property type="entry name" value="FAD/NAD-bd_sf"/>
</dbReference>
<evidence type="ECO:0000313" key="4">
    <source>
        <dbReference type="Proteomes" id="UP000824123"/>
    </source>
</evidence>
<feature type="domain" description="FAD dependent oxidoreductase" evidence="1">
    <location>
        <begin position="7"/>
        <end position="356"/>
    </location>
</feature>
<dbReference type="Pfam" id="PF01266">
    <property type="entry name" value="DAO"/>
    <property type="match status" value="1"/>
</dbReference>
<reference evidence="3" key="1">
    <citation type="submission" date="2020-10" db="EMBL/GenBank/DDBJ databases">
        <authorList>
            <person name="Gilroy R."/>
        </authorList>
    </citation>
    <scope>NUCLEOTIDE SEQUENCE</scope>
    <source>
        <strain evidence="3">ChiSxjej2B14-8506</strain>
    </source>
</reference>
<dbReference type="CDD" id="cd19946">
    <property type="entry name" value="GlpA-like_Fer2_BFD-like"/>
    <property type="match status" value="1"/>
</dbReference>
<gene>
    <name evidence="3" type="ORF">IAC59_10555</name>
</gene>
<dbReference type="InterPro" id="IPR007419">
    <property type="entry name" value="BFD-like_2Fe2S-bd_dom"/>
</dbReference>
<dbReference type="PANTHER" id="PTHR42720:SF1">
    <property type="entry name" value="GLYCEROL 3-PHOSPHATE OXIDASE"/>
    <property type="match status" value="1"/>
</dbReference>
<dbReference type="InterPro" id="IPR041854">
    <property type="entry name" value="BFD-like_2Fe2S-bd_dom_sf"/>
</dbReference>
<protein>
    <submittedName>
        <fullName evidence="3">NAD(P)/FAD-dependent oxidoreductase</fullName>
    </submittedName>
</protein>
<dbReference type="Gene3D" id="1.10.10.1100">
    <property type="entry name" value="BFD-like [2Fe-2S]-binding domain"/>
    <property type="match status" value="1"/>
</dbReference>
<accession>A0A9D1S5Z1</accession>
<reference evidence="3" key="2">
    <citation type="journal article" date="2021" name="PeerJ">
        <title>Extensive microbial diversity within the chicken gut microbiome revealed by metagenomics and culture.</title>
        <authorList>
            <person name="Gilroy R."/>
            <person name="Ravi A."/>
            <person name="Getino M."/>
            <person name="Pursley I."/>
            <person name="Horton D.L."/>
            <person name="Alikhan N.F."/>
            <person name="Baker D."/>
            <person name="Gharbi K."/>
            <person name="Hall N."/>
            <person name="Watson M."/>
            <person name="Adriaenssens E.M."/>
            <person name="Foster-Nyarko E."/>
            <person name="Jarju S."/>
            <person name="Secka A."/>
            <person name="Antonio M."/>
            <person name="Oren A."/>
            <person name="Chaudhuri R.R."/>
            <person name="La Ragione R."/>
            <person name="Hildebrand F."/>
            <person name="Pallen M.J."/>
        </authorList>
    </citation>
    <scope>NUCLEOTIDE SEQUENCE</scope>
    <source>
        <strain evidence="3">ChiSxjej2B14-8506</strain>
    </source>
</reference>
<dbReference type="SUPFAM" id="SSF51905">
    <property type="entry name" value="FAD/NAD(P)-binding domain"/>
    <property type="match status" value="1"/>
</dbReference>
<dbReference type="AlphaFoldDB" id="A0A9D1S5Z1"/>
<evidence type="ECO:0000259" key="2">
    <source>
        <dbReference type="Pfam" id="PF04324"/>
    </source>
</evidence>
<sequence>MNTDRLDVLVIGAGVTGCAIARELSHTGLRVALCDACEDVAMGASRANSAIVHAGYDCVPGTLMAKLNVRGNEMFDEMCEQLSVPLMRVGSFVIAFGESDERELHNLLERGRKNGVPGLEIITGERARELEPKLSPDVTAALWAPTAGITCPYELTIALSENARANGVDILLNHRVRAIHSGERFEVEFEGKPSVSARYIVNAAGVFADDVARMIGDASFTITPRKGEYMLMDKQALCVSTVIFQTPNELGKGVLVSPTVDGNVFAGPTAMNMTDKTDTRTTPEGMSELKRLSLKSVPTLNLRQVITSFAGVRAQPSTGDFIIRPSEMEPRLIHAAGICSPGLSSAPAIAKYVRELLGQAGADVTERADAVYLRPHAKPFRLMDAAERAAAYKENPLYGRIICRCETVTEAEIVDAIHRGATTVDGVKRRTRAGMGRCQGGFCGPRVMEILSRELNRPTEQLTKFGGGSYMVAGKLGEVKCDE</sequence>
<evidence type="ECO:0000259" key="1">
    <source>
        <dbReference type="Pfam" id="PF01266"/>
    </source>
</evidence>
<dbReference type="Gene3D" id="3.30.9.10">
    <property type="entry name" value="D-Amino Acid Oxidase, subunit A, domain 2"/>
    <property type="match status" value="1"/>
</dbReference>
<dbReference type="InterPro" id="IPR052745">
    <property type="entry name" value="G3P_Oxidase/Oxidoreductase"/>
</dbReference>
<dbReference type="EMBL" id="DVNK01000063">
    <property type="protein sequence ID" value="HIU47678.1"/>
    <property type="molecule type" value="Genomic_DNA"/>
</dbReference>
<dbReference type="SUPFAM" id="SSF54373">
    <property type="entry name" value="FAD-linked reductases, C-terminal domain"/>
    <property type="match status" value="1"/>
</dbReference>
<evidence type="ECO:0000313" key="3">
    <source>
        <dbReference type="EMBL" id="HIU47678.1"/>
    </source>
</evidence>
<dbReference type="Proteomes" id="UP000824123">
    <property type="component" value="Unassembled WGS sequence"/>
</dbReference>
<name>A0A9D1S5Z1_9FIRM</name>
<feature type="domain" description="BFD-like [2Fe-2S]-binding" evidence="2">
    <location>
        <begin position="401"/>
        <end position="452"/>
    </location>
</feature>
<dbReference type="PANTHER" id="PTHR42720">
    <property type="entry name" value="GLYCEROL-3-PHOSPHATE DEHYDROGENASE"/>
    <property type="match status" value="1"/>
</dbReference>
<dbReference type="PROSITE" id="PS51257">
    <property type="entry name" value="PROKAR_LIPOPROTEIN"/>
    <property type="match status" value="1"/>
</dbReference>